<name>A0A428MNZ5_9BACT</name>
<sequence>MAQLLKNQRRLLLLATTTLLTLLIRMVLVPLGSVNRVRAGSVVYSDRGRIKQVAFRFTKYRSPSGLIPSIRLGFSQNQNSTPYLLRVANFSPFLRLENLGAPSDLLGASPLHQVEPMLFQCDDGDGSDGDGDDSEDGGQDSDGDDSIC</sequence>
<dbReference type="Proteomes" id="UP000269669">
    <property type="component" value="Unassembled WGS sequence"/>
</dbReference>
<feature type="compositionally biased region" description="Acidic residues" evidence="1">
    <location>
        <begin position="122"/>
        <end position="148"/>
    </location>
</feature>
<evidence type="ECO:0000313" key="3">
    <source>
        <dbReference type="Proteomes" id="UP000269669"/>
    </source>
</evidence>
<organism evidence="2 3">
    <name type="scientific">Edaphobacter aggregans</name>
    <dbReference type="NCBI Taxonomy" id="570835"/>
    <lineage>
        <taxon>Bacteria</taxon>
        <taxon>Pseudomonadati</taxon>
        <taxon>Acidobacteriota</taxon>
        <taxon>Terriglobia</taxon>
        <taxon>Terriglobales</taxon>
        <taxon>Acidobacteriaceae</taxon>
        <taxon>Edaphobacter</taxon>
    </lineage>
</organism>
<dbReference type="AlphaFoldDB" id="A0A428MNZ5"/>
<keyword evidence="3" id="KW-1185">Reference proteome</keyword>
<protein>
    <submittedName>
        <fullName evidence="2">Uncharacterized protein</fullName>
    </submittedName>
</protein>
<reference evidence="2 3" key="1">
    <citation type="submission" date="2018-12" db="EMBL/GenBank/DDBJ databases">
        <title>Sequencing of bacterial isolates from soil warming experiment in Harvard Forest, Massachusetts, USA.</title>
        <authorList>
            <person name="Deangelis K."/>
        </authorList>
    </citation>
    <scope>NUCLEOTIDE SEQUENCE [LARGE SCALE GENOMIC DNA]</scope>
    <source>
        <strain evidence="2 3">EB153</strain>
    </source>
</reference>
<proteinExistence type="predicted"/>
<evidence type="ECO:0000313" key="2">
    <source>
        <dbReference type="EMBL" id="RSL18648.1"/>
    </source>
</evidence>
<dbReference type="EMBL" id="RSDW01000001">
    <property type="protein sequence ID" value="RSL18648.1"/>
    <property type="molecule type" value="Genomic_DNA"/>
</dbReference>
<accession>A0A428MNZ5</accession>
<comment type="caution">
    <text evidence="2">The sequence shown here is derived from an EMBL/GenBank/DDBJ whole genome shotgun (WGS) entry which is preliminary data.</text>
</comment>
<evidence type="ECO:0000256" key="1">
    <source>
        <dbReference type="SAM" id="MobiDB-lite"/>
    </source>
</evidence>
<feature type="region of interest" description="Disordered" evidence="1">
    <location>
        <begin position="120"/>
        <end position="148"/>
    </location>
</feature>
<gene>
    <name evidence="2" type="ORF">EDE15_4240</name>
</gene>